<proteinExistence type="predicted"/>
<dbReference type="AlphaFoldDB" id="A0A8C8HFH9"/>
<dbReference type="Proteomes" id="UP000694402">
    <property type="component" value="Unassembled WGS sequence"/>
</dbReference>
<keyword evidence="1" id="KW-1133">Transmembrane helix</keyword>
<feature type="transmembrane region" description="Helical" evidence="1">
    <location>
        <begin position="120"/>
        <end position="137"/>
    </location>
</feature>
<keyword evidence="1" id="KW-0812">Transmembrane</keyword>
<reference evidence="2" key="1">
    <citation type="submission" date="2025-08" db="UniProtKB">
        <authorList>
            <consortium name="Ensembl"/>
        </authorList>
    </citation>
    <scope>IDENTIFICATION</scope>
</reference>
<dbReference type="Ensembl" id="ENSOTST00005067491.2">
    <property type="protein sequence ID" value="ENSOTSP00005062044.2"/>
    <property type="gene ID" value="ENSOTSG00005029739.2"/>
</dbReference>
<name>A0A8C8HFH9_ONCTS</name>
<protein>
    <submittedName>
        <fullName evidence="2">Uncharacterized protein</fullName>
    </submittedName>
</protein>
<keyword evidence="1" id="KW-0472">Membrane</keyword>
<accession>A0A8C8HFH9</accession>
<sequence length="162" mass="18034">LPGEPKSMTRLQTPRFIPVANSHCTTNTHTHCMSPPSRSSKYVGLSAMPPSAIITPEHVPANCLSSLLVLDLRAATVWWYLYNHPAASKSLVICCLCGLISLMYFRLMDNHLTGEAGVDYSIMGTTAIYLFFSSSFARGQETGYYIRNVKSYYVIGSYYIMD</sequence>
<feature type="transmembrane region" description="Helical" evidence="1">
    <location>
        <begin position="90"/>
        <end position="108"/>
    </location>
</feature>
<keyword evidence="3" id="KW-1185">Reference proteome</keyword>
<evidence type="ECO:0000256" key="1">
    <source>
        <dbReference type="SAM" id="Phobius"/>
    </source>
</evidence>
<evidence type="ECO:0000313" key="3">
    <source>
        <dbReference type="Proteomes" id="UP000694402"/>
    </source>
</evidence>
<dbReference type="GeneTree" id="ENSGT01060000253693"/>
<reference evidence="2" key="2">
    <citation type="submission" date="2025-09" db="UniProtKB">
        <authorList>
            <consortium name="Ensembl"/>
        </authorList>
    </citation>
    <scope>IDENTIFICATION</scope>
</reference>
<evidence type="ECO:0000313" key="2">
    <source>
        <dbReference type="Ensembl" id="ENSOTSP00005062044.2"/>
    </source>
</evidence>
<organism evidence="2 3">
    <name type="scientific">Oncorhynchus tshawytscha</name>
    <name type="common">Chinook salmon</name>
    <name type="synonym">Salmo tshawytscha</name>
    <dbReference type="NCBI Taxonomy" id="74940"/>
    <lineage>
        <taxon>Eukaryota</taxon>
        <taxon>Metazoa</taxon>
        <taxon>Chordata</taxon>
        <taxon>Craniata</taxon>
        <taxon>Vertebrata</taxon>
        <taxon>Euteleostomi</taxon>
        <taxon>Actinopterygii</taxon>
        <taxon>Neopterygii</taxon>
        <taxon>Teleostei</taxon>
        <taxon>Protacanthopterygii</taxon>
        <taxon>Salmoniformes</taxon>
        <taxon>Salmonidae</taxon>
        <taxon>Salmoninae</taxon>
        <taxon>Oncorhynchus</taxon>
    </lineage>
</organism>